<dbReference type="Proteomes" id="UP000298218">
    <property type="component" value="Unassembled WGS sequence"/>
</dbReference>
<dbReference type="AlphaFoldDB" id="A0A4Y8KT75"/>
<gene>
    <name evidence="1" type="ORF">E3T53_09980</name>
</gene>
<organism evidence="1 2">
    <name type="scientific">Cryobacterium psychrophilum</name>
    <dbReference type="NCBI Taxonomy" id="41988"/>
    <lineage>
        <taxon>Bacteria</taxon>
        <taxon>Bacillati</taxon>
        <taxon>Actinomycetota</taxon>
        <taxon>Actinomycetes</taxon>
        <taxon>Micrococcales</taxon>
        <taxon>Microbacteriaceae</taxon>
        <taxon>Cryobacterium</taxon>
    </lineage>
</organism>
<evidence type="ECO:0000313" key="1">
    <source>
        <dbReference type="EMBL" id="TFD78510.1"/>
    </source>
</evidence>
<name>A0A4Y8KT75_9MICO</name>
<dbReference type="EMBL" id="SOHQ01000028">
    <property type="protein sequence ID" value="TFD78510.1"/>
    <property type="molecule type" value="Genomic_DNA"/>
</dbReference>
<protein>
    <recommendedName>
        <fullName evidence="3">N-acetyltransferase</fullName>
    </recommendedName>
</protein>
<proteinExistence type="predicted"/>
<dbReference type="SUPFAM" id="SSF55729">
    <property type="entry name" value="Acyl-CoA N-acyltransferases (Nat)"/>
    <property type="match status" value="1"/>
</dbReference>
<dbReference type="Gene3D" id="3.40.630.30">
    <property type="match status" value="1"/>
</dbReference>
<accession>A0A4Y8KT75</accession>
<dbReference type="RefSeq" id="WP_134574439.1">
    <property type="nucleotide sequence ID" value="NZ_SODI01000001.1"/>
</dbReference>
<dbReference type="InterPro" id="IPR016181">
    <property type="entry name" value="Acyl_CoA_acyltransferase"/>
</dbReference>
<evidence type="ECO:0000313" key="2">
    <source>
        <dbReference type="Proteomes" id="UP000298218"/>
    </source>
</evidence>
<keyword evidence="2" id="KW-1185">Reference proteome</keyword>
<comment type="caution">
    <text evidence="1">The sequence shown here is derived from an EMBL/GenBank/DDBJ whole genome shotgun (WGS) entry which is preliminary data.</text>
</comment>
<reference evidence="1 2" key="1">
    <citation type="submission" date="2019-03" db="EMBL/GenBank/DDBJ databases">
        <title>Genomics of glacier-inhabiting Cryobacterium strains.</title>
        <authorList>
            <person name="Liu Q."/>
            <person name="Xin Y.-H."/>
        </authorList>
    </citation>
    <scope>NUCLEOTIDE SEQUENCE [LARGE SCALE GENOMIC DNA]</scope>
    <source>
        <strain evidence="1 2">CGMCC 1.4292</strain>
    </source>
</reference>
<evidence type="ECO:0008006" key="3">
    <source>
        <dbReference type="Google" id="ProtNLM"/>
    </source>
</evidence>
<sequence>MRRGFVLEQVERGSRLVLPVSADTLTSLADHAAQHADPDYTVVLWTQQAPAAWRSDMALLHTRMSTDAPTAGLEEPEDVSNEERLVALENLTAAGPRTLLTAVALHEPTGRLVGFSQLSVPAEPDRAVSQEDTLVLREHRGHRLGMLMKVANLQPLGRLHPGRPSVITFNAEENRHMLAVNETLGFTPMGYEGAWKLVAL</sequence>